<keyword evidence="7 9" id="KW-0472">Membrane</keyword>
<dbReference type="Pfam" id="PF03448">
    <property type="entry name" value="MgtE_N"/>
    <property type="match status" value="1"/>
</dbReference>
<dbReference type="Pfam" id="PF00571">
    <property type="entry name" value="CBS"/>
    <property type="match status" value="2"/>
</dbReference>
<evidence type="ECO:0000259" key="10">
    <source>
        <dbReference type="PROSITE" id="PS51371"/>
    </source>
</evidence>
<dbReference type="InterPro" id="IPR006669">
    <property type="entry name" value="MgtE_transporter"/>
</dbReference>
<dbReference type="InterPro" id="IPR036739">
    <property type="entry name" value="SLC41_membr_dom_sf"/>
</dbReference>
<evidence type="ECO:0000256" key="3">
    <source>
        <dbReference type="ARBA" id="ARBA00022448"/>
    </source>
</evidence>
<comment type="function">
    <text evidence="9">Acts as a magnesium transporter.</text>
</comment>
<dbReference type="CDD" id="cd04606">
    <property type="entry name" value="CBS_pair_Mg_transporter"/>
    <property type="match status" value="1"/>
</dbReference>
<dbReference type="InterPro" id="IPR000644">
    <property type="entry name" value="CBS_dom"/>
</dbReference>
<keyword evidence="6 9" id="KW-1133">Transmembrane helix</keyword>
<evidence type="ECO:0000256" key="9">
    <source>
        <dbReference type="RuleBase" id="RU362011"/>
    </source>
</evidence>
<keyword evidence="4 9" id="KW-0812">Transmembrane</keyword>
<keyword evidence="5 9" id="KW-0460">Magnesium</keyword>
<dbReference type="Gene3D" id="3.10.580.10">
    <property type="entry name" value="CBS-domain"/>
    <property type="match status" value="1"/>
</dbReference>
<evidence type="ECO:0000256" key="2">
    <source>
        <dbReference type="ARBA" id="ARBA00009749"/>
    </source>
</evidence>
<comment type="similarity">
    <text evidence="2 9">Belongs to the SLC41A transporter family.</text>
</comment>
<keyword evidence="8" id="KW-0129">CBS domain</keyword>
<dbReference type="InterPro" id="IPR046342">
    <property type="entry name" value="CBS_dom_sf"/>
</dbReference>
<evidence type="ECO:0000256" key="5">
    <source>
        <dbReference type="ARBA" id="ARBA00022842"/>
    </source>
</evidence>
<feature type="transmembrane region" description="Helical" evidence="9">
    <location>
        <begin position="334"/>
        <end position="354"/>
    </location>
</feature>
<gene>
    <name evidence="11" type="ORF">sS8_1664</name>
</gene>
<feature type="transmembrane region" description="Helical" evidence="9">
    <location>
        <begin position="360"/>
        <end position="380"/>
    </location>
</feature>
<dbReference type="PROSITE" id="PS51371">
    <property type="entry name" value="CBS"/>
    <property type="match status" value="1"/>
</dbReference>
<name>A0A250KRL6_9GAMM</name>
<organism evidence="11 12">
    <name type="scientific">Methylocaldum marinum</name>
    <dbReference type="NCBI Taxonomy" id="1432792"/>
    <lineage>
        <taxon>Bacteria</taxon>
        <taxon>Pseudomonadati</taxon>
        <taxon>Pseudomonadota</taxon>
        <taxon>Gammaproteobacteria</taxon>
        <taxon>Methylococcales</taxon>
        <taxon>Methylococcaceae</taxon>
        <taxon>Methylocaldum</taxon>
    </lineage>
</organism>
<evidence type="ECO:0000256" key="7">
    <source>
        <dbReference type="ARBA" id="ARBA00023136"/>
    </source>
</evidence>
<dbReference type="GO" id="GO:0005886">
    <property type="term" value="C:plasma membrane"/>
    <property type="evidence" value="ECO:0007669"/>
    <property type="project" value="UniProtKB-SubCell"/>
</dbReference>
<comment type="subcellular location">
    <subcellularLocation>
        <location evidence="9">Cell membrane</location>
        <topology evidence="9">Multi-pass membrane protein</topology>
    </subcellularLocation>
    <subcellularLocation>
        <location evidence="1">Membrane</location>
        <topology evidence="1">Multi-pass membrane protein</topology>
    </subcellularLocation>
</comment>
<keyword evidence="9" id="KW-0479">Metal-binding</keyword>
<dbReference type="Gene3D" id="1.10.357.20">
    <property type="entry name" value="SLC41 divalent cation transporters, integral membrane domain"/>
    <property type="match status" value="1"/>
</dbReference>
<dbReference type="SUPFAM" id="SSF161093">
    <property type="entry name" value="MgtE membrane domain-like"/>
    <property type="match status" value="1"/>
</dbReference>
<dbReference type="Pfam" id="PF01769">
    <property type="entry name" value="MgtE"/>
    <property type="match status" value="1"/>
</dbReference>
<dbReference type="Proteomes" id="UP000266313">
    <property type="component" value="Chromosome"/>
</dbReference>
<dbReference type="SUPFAM" id="SSF158791">
    <property type="entry name" value="MgtE N-terminal domain-like"/>
    <property type="match status" value="1"/>
</dbReference>
<keyword evidence="12" id="KW-1185">Reference proteome</keyword>
<accession>A0A250KRL6</accession>
<feature type="transmembrane region" description="Helical" evidence="9">
    <location>
        <begin position="258"/>
        <end position="278"/>
    </location>
</feature>
<dbReference type="NCBIfam" id="TIGR00400">
    <property type="entry name" value="mgtE"/>
    <property type="match status" value="1"/>
</dbReference>
<dbReference type="SMART" id="SM00924">
    <property type="entry name" value="MgtE_N"/>
    <property type="match status" value="1"/>
</dbReference>
<dbReference type="EMBL" id="AP017928">
    <property type="protein sequence ID" value="BBA33621.1"/>
    <property type="molecule type" value="Genomic_DNA"/>
</dbReference>
<dbReference type="InterPro" id="IPR038076">
    <property type="entry name" value="MgtE_N_sf"/>
</dbReference>
<dbReference type="InterPro" id="IPR006668">
    <property type="entry name" value="Mg_transptr_MgtE_intracell_dom"/>
</dbReference>
<sequence>MPENTLDAVKALRRLEPPQRAEALSHYPPEVARAVFEQFEAPLQKEVLAFLRDHQVNRLLEDLDPDDRVRLLDTLPEPVGQALLARLSPRERRLTHKLLAFPAESAGRIMNPEYLPLRPEFLVRDALTLIHREGRAVSTVNVLPVLDSGERLVGLAMLSALVLADPGQQVEDVMLAPVPTVAPETDQEQVASLIQAADLLALPVVDDARHLLGLITVDDAMDVVQLEQEEDFARAGGSEPVDRPYFSITLLDLARARLVWLLLLALAGTMTVNVITTFESLLEQAISLSVFIPLLIGIGGNCGAQSATTVIRAMATGDINGVGIARVILRETRVGILLGSAVAVLAHVPVLLLFTPGLAVTVSLTLIAICVLANLVGSGMPMLARRLGIDPAVVSAPVVTTLVDTFGLVLYFLIAKYVMGF</sequence>
<keyword evidence="3 9" id="KW-0813">Transport</keyword>
<evidence type="ECO:0000256" key="8">
    <source>
        <dbReference type="PROSITE-ProRule" id="PRU00703"/>
    </source>
</evidence>
<dbReference type="InterPro" id="IPR006667">
    <property type="entry name" value="SLC41_membr_dom"/>
</dbReference>
<reference evidence="11 12" key="1">
    <citation type="submission" date="2016-12" db="EMBL/GenBank/DDBJ databases">
        <title>Genome sequencing of Methylocaldum marinum.</title>
        <authorList>
            <person name="Takeuchi M."/>
            <person name="Kamagata Y."/>
            <person name="Hiraoka S."/>
            <person name="Oshima K."/>
            <person name="Hattori M."/>
            <person name="Iwasaki W."/>
        </authorList>
    </citation>
    <scope>NUCLEOTIDE SEQUENCE [LARGE SCALE GENOMIC DNA]</scope>
    <source>
        <strain evidence="11 12">S8</strain>
    </source>
</reference>
<dbReference type="KEGG" id="mmai:sS8_1664"/>
<dbReference type="PANTHER" id="PTHR43773:SF1">
    <property type="entry name" value="MAGNESIUM TRANSPORTER MGTE"/>
    <property type="match status" value="1"/>
</dbReference>
<feature type="transmembrane region" description="Helical" evidence="9">
    <location>
        <begin position="392"/>
        <end position="414"/>
    </location>
</feature>
<keyword evidence="9" id="KW-1003">Cell membrane</keyword>
<evidence type="ECO:0000256" key="1">
    <source>
        <dbReference type="ARBA" id="ARBA00004141"/>
    </source>
</evidence>
<feature type="domain" description="CBS" evidence="10">
    <location>
        <begin position="174"/>
        <end position="230"/>
    </location>
</feature>
<dbReference type="GO" id="GO:0015095">
    <property type="term" value="F:magnesium ion transmembrane transporter activity"/>
    <property type="evidence" value="ECO:0007669"/>
    <property type="project" value="UniProtKB-UniRule"/>
</dbReference>
<dbReference type="SUPFAM" id="SSF54631">
    <property type="entry name" value="CBS-domain pair"/>
    <property type="match status" value="1"/>
</dbReference>
<proteinExistence type="inferred from homology"/>
<evidence type="ECO:0000313" key="12">
    <source>
        <dbReference type="Proteomes" id="UP000266313"/>
    </source>
</evidence>
<comment type="subunit">
    <text evidence="9">Homodimer.</text>
</comment>
<dbReference type="GO" id="GO:0046872">
    <property type="term" value="F:metal ion binding"/>
    <property type="evidence" value="ECO:0007669"/>
    <property type="project" value="UniProtKB-KW"/>
</dbReference>
<dbReference type="SMART" id="SM00116">
    <property type="entry name" value="CBS"/>
    <property type="match status" value="1"/>
</dbReference>
<feature type="transmembrane region" description="Helical" evidence="9">
    <location>
        <begin position="284"/>
        <end position="304"/>
    </location>
</feature>
<evidence type="ECO:0000313" key="11">
    <source>
        <dbReference type="EMBL" id="BBA33621.1"/>
    </source>
</evidence>
<protein>
    <recommendedName>
        <fullName evidence="9">Magnesium transporter MgtE</fullName>
    </recommendedName>
</protein>
<dbReference type="AlphaFoldDB" id="A0A250KRL6"/>
<evidence type="ECO:0000256" key="4">
    <source>
        <dbReference type="ARBA" id="ARBA00022692"/>
    </source>
</evidence>
<dbReference type="PANTHER" id="PTHR43773">
    <property type="entry name" value="MAGNESIUM TRANSPORTER MGTE"/>
    <property type="match status" value="1"/>
</dbReference>
<dbReference type="Gene3D" id="1.25.60.10">
    <property type="entry name" value="MgtE N-terminal domain-like"/>
    <property type="match status" value="1"/>
</dbReference>
<evidence type="ECO:0000256" key="6">
    <source>
        <dbReference type="ARBA" id="ARBA00022989"/>
    </source>
</evidence>